<sequence>MFDSFWLKLYLEKILEVWRDCCVHLSEYQLQDQIDKRIACGSGVQKYAEVGVTGRPETSVWCGNLENEARDQASHLSFSHGSRSRYPSSVPIFLCETLVKHVRCHDSRLRFKPSLLNR</sequence>
<proteinExistence type="predicted"/>
<dbReference type="EMBL" id="BGPR01000016">
    <property type="protein sequence ID" value="GBL78790.1"/>
    <property type="molecule type" value="Genomic_DNA"/>
</dbReference>
<organism evidence="1 2">
    <name type="scientific">Araneus ventricosus</name>
    <name type="common">Orbweaver spider</name>
    <name type="synonym">Epeira ventricosa</name>
    <dbReference type="NCBI Taxonomy" id="182803"/>
    <lineage>
        <taxon>Eukaryota</taxon>
        <taxon>Metazoa</taxon>
        <taxon>Ecdysozoa</taxon>
        <taxon>Arthropoda</taxon>
        <taxon>Chelicerata</taxon>
        <taxon>Arachnida</taxon>
        <taxon>Araneae</taxon>
        <taxon>Araneomorphae</taxon>
        <taxon>Entelegynae</taxon>
        <taxon>Araneoidea</taxon>
        <taxon>Araneidae</taxon>
        <taxon>Araneus</taxon>
    </lineage>
</organism>
<accession>A0A4Y2AGD4</accession>
<name>A0A4Y2AGD4_ARAVE</name>
<reference evidence="1 2" key="1">
    <citation type="journal article" date="2019" name="Sci. Rep.">
        <title>Orb-weaving spider Araneus ventricosus genome elucidates the spidroin gene catalogue.</title>
        <authorList>
            <person name="Kono N."/>
            <person name="Nakamura H."/>
            <person name="Ohtoshi R."/>
            <person name="Moran D.A.P."/>
            <person name="Shinohara A."/>
            <person name="Yoshida Y."/>
            <person name="Fujiwara M."/>
            <person name="Mori M."/>
            <person name="Tomita M."/>
            <person name="Arakawa K."/>
        </authorList>
    </citation>
    <scope>NUCLEOTIDE SEQUENCE [LARGE SCALE GENOMIC DNA]</scope>
</reference>
<gene>
    <name evidence="1" type="ORF">AVEN_65328_1</name>
</gene>
<dbReference type="Proteomes" id="UP000499080">
    <property type="component" value="Unassembled WGS sequence"/>
</dbReference>
<protein>
    <submittedName>
        <fullName evidence="1">Uncharacterized protein</fullName>
    </submittedName>
</protein>
<evidence type="ECO:0000313" key="1">
    <source>
        <dbReference type="EMBL" id="GBL78790.1"/>
    </source>
</evidence>
<evidence type="ECO:0000313" key="2">
    <source>
        <dbReference type="Proteomes" id="UP000499080"/>
    </source>
</evidence>
<dbReference type="AlphaFoldDB" id="A0A4Y2AGD4"/>
<keyword evidence="2" id="KW-1185">Reference proteome</keyword>
<comment type="caution">
    <text evidence="1">The sequence shown here is derived from an EMBL/GenBank/DDBJ whole genome shotgun (WGS) entry which is preliminary data.</text>
</comment>